<dbReference type="InterPro" id="IPR006684">
    <property type="entry name" value="YbgC/YbaW"/>
</dbReference>
<evidence type="ECO:0000256" key="2">
    <source>
        <dbReference type="ARBA" id="ARBA00022801"/>
    </source>
</evidence>
<dbReference type="NCBIfam" id="TIGR00051">
    <property type="entry name" value="YbgC/FadM family acyl-CoA thioesterase"/>
    <property type="match status" value="1"/>
</dbReference>
<dbReference type="PANTHER" id="PTHR31793">
    <property type="entry name" value="4-HYDROXYBENZOYL-COA THIOESTERASE FAMILY MEMBER"/>
    <property type="match status" value="1"/>
</dbReference>
<accession>A0A3E1QDA5</accession>
<keyword evidence="2" id="KW-0378">Hydrolase</keyword>
<proteinExistence type="inferred from homology"/>
<dbReference type="GO" id="GO:0047617">
    <property type="term" value="F:fatty acyl-CoA hydrolase activity"/>
    <property type="evidence" value="ECO:0007669"/>
    <property type="project" value="TreeGrafter"/>
</dbReference>
<dbReference type="Gene3D" id="3.10.129.10">
    <property type="entry name" value="Hotdog Thioesterase"/>
    <property type="match status" value="1"/>
</dbReference>
<dbReference type="PIRSF" id="PIRSF003230">
    <property type="entry name" value="YbgC"/>
    <property type="match status" value="1"/>
</dbReference>
<comment type="caution">
    <text evidence="3">The sequence shown here is derived from an EMBL/GenBank/DDBJ whole genome shotgun (WGS) entry which is preliminary data.</text>
</comment>
<dbReference type="InterPro" id="IPR029069">
    <property type="entry name" value="HotDog_dom_sf"/>
</dbReference>
<reference evidence="3 4" key="1">
    <citation type="journal article" date="2007" name="Int. J. Syst. Evol. Microbiol.">
        <title>Marixanthomonas ophiurae gen. nov., sp. nov., a marine bacterium of the family Flavobacteriaceae isolated from a deep-sea brittle star.</title>
        <authorList>
            <person name="Romanenko L.A."/>
            <person name="Uchino M."/>
            <person name="Frolova G.M."/>
            <person name="Mikhailov V.V."/>
        </authorList>
    </citation>
    <scope>NUCLEOTIDE SEQUENCE [LARGE SCALE GENOMIC DNA]</scope>
    <source>
        <strain evidence="3 4">KMM 3046</strain>
    </source>
</reference>
<dbReference type="Pfam" id="PF13279">
    <property type="entry name" value="4HBT_2"/>
    <property type="match status" value="1"/>
</dbReference>
<evidence type="ECO:0000313" key="4">
    <source>
        <dbReference type="Proteomes" id="UP000261082"/>
    </source>
</evidence>
<dbReference type="OrthoDB" id="9800856at2"/>
<comment type="similarity">
    <text evidence="1">Belongs to the 4-hydroxybenzoyl-CoA thioesterase family.</text>
</comment>
<name>A0A3E1QDA5_9FLAO</name>
<protein>
    <submittedName>
        <fullName evidence="3">Acyl-CoA thioesterase</fullName>
    </submittedName>
</protein>
<dbReference type="InterPro" id="IPR050563">
    <property type="entry name" value="4-hydroxybenzoyl-CoA_TE"/>
</dbReference>
<evidence type="ECO:0000256" key="1">
    <source>
        <dbReference type="ARBA" id="ARBA00005953"/>
    </source>
</evidence>
<dbReference type="Proteomes" id="UP000261082">
    <property type="component" value="Unassembled WGS sequence"/>
</dbReference>
<evidence type="ECO:0000313" key="3">
    <source>
        <dbReference type="EMBL" id="RFN60102.1"/>
    </source>
</evidence>
<dbReference type="RefSeq" id="WP_117159161.1">
    <property type="nucleotide sequence ID" value="NZ_QVID01000001.1"/>
</dbReference>
<sequence length="134" mass="15941">MKKSLTKIRVRYGETDQMGVVYYGNYAQYLEQGRTEWLRELGFSYKWMEEHDIQLPVVNLNVDYKRPARYDDLLTITTVLKKTPTVKIEFQYEIHNEANELLVTATTTLVFIDTQTNKLRKAPDYLLKRLEKEN</sequence>
<dbReference type="SUPFAM" id="SSF54637">
    <property type="entry name" value="Thioesterase/thiol ester dehydrase-isomerase"/>
    <property type="match status" value="1"/>
</dbReference>
<dbReference type="EMBL" id="QVID01000001">
    <property type="protein sequence ID" value="RFN60102.1"/>
    <property type="molecule type" value="Genomic_DNA"/>
</dbReference>
<dbReference type="CDD" id="cd00586">
    <property type="entry name" value="4HBT"/>
    <property type="match status" value="1"/>
</dbReference>
<dbReference type="AlphaFoldDB" id="A0A3E1QDA5"/>
<organism evidence="3 4">
    <name type="scientific">Marixanthomonas ophiurae</name>
    <dbReference type="NCBI Taxonomy" id="387659"/>
    <lineage>
        <taxon>Bacteria</taxon>
        <taxon>Pseudomonadati</taxon>
        <taxon>Bacteroidota</taxon>
        <taxon>Flavobacteriia</taxon>
        <taxon>Flavobacteriales</taxon>
        <taxon>Flavobacteriaceae</taxon>
        <taxon>Marixanthomonas</taxon>
    </lineage>
</organism>
<gene>
    <name evidence="3" type="ORF">DZ858_08670</name>
</gene>
<dbReference type="PANTHER" id="PTHR31793:SF27">
    <property type="entry name" value="NOVEL THIOESTERASE SUPERFAMILY DOMAIN AND SAPOSIN A-TYPE DOMAIN CONTAINING PROTEIN (0610012H03RIK)"/>
    <property type="match status" value="1"/>
</dbReference>
<keyword evidence="4" id="KW-1185">Reference proteome</keyword>